<keyword evidence="5" id="KW-0170">Cobalt</keyword>
<dbReference type="PRINTS" id="PR00261">
    <property type="entry name" value="LDLRECEPTOR"/>
</dbReference>
<evidence type="ECO:0000256" key="4">
    <source>
        <dbReference type="ARBA" id="ARBA00023157"/>
    </source>
</evidence>
<dbReference type="EMBL" id="CAXIEN010001079">
    <property type="protein sequence ID" value="CAL1302012.1"/>
    <property type="molecule type" value="Genomic_DNA"/>
</dbReference>
<gene>
    <name evidence="9" type="ORF">LARSCL_LOCUS22833</name>
</gene>
<accession>A0AAV2C0F5</accession>
<dbReference type="PANTHER" id="PTHR10559">
    <property type="entry name" value="TRANSCOBALAMIN-1/GASTRIC INTRINSIC FACTOR"/>
    <property type="match status" value="1"/>
</dbReference>
<dbReference type="Gene3D" id="4.10.400.10">
    <property type="entry name" value="Low-density Lipoprotein Receptor"/>
    <property type="match status" value="2"/>
</dbReference>
<keyword evidence="10" id="KW-1185">Reference proteome</keyword>
<feature type="binding site" evidence="5">
    <location>
        <position position="339"/>
    </location>
    <ligand>
        <name>cyanocob(III)alamin</name>
        <dbReference type="ChEBI" id="CHEBI:17439"/>
    </ligand>
</feature>
<dbReference type="Pfam" id="PF00057">
    <property type="entry name" value="Ldl_recept_a"/>
    <property type="match status" value="2"/>
</dbReference>
<dbReference type="Gene3D" id="1.50.10.20">
    <property type="match status" value="2"/>
</dbReference>
<feature type="binding site" evidence="5">
    <location>
        <position position="390"/>
    </location>
    <ligand>
        <name>cyanocob(III)alamin</name>
        <dbReference type="ChEBI" id="CHEBI:17439"/>
    </ligand>
</feature>
<keyword evidence="3" id="KW-0732">Signal</keyword>
<dbReference type="InterPro" id="IPR035914">
    <property type="entry name" value="Sperma_CUB_dom_sf"/>
</dbReference>
<dbReference type="InterPro" id="IPR036055">
    <property type="entry name" value="LDL_receptor-like_sf"/>
</dbReference>
<feature type="domain" description="CUB" evidence="8">
    <location>
        <begin position="27"/>
        <end position="143"/>
    </location>
</feature>
<evidence type="ECO:0000313" key="10">
    <source>
        <dbReference type="Proteomes" id="UP001497382"/>
    </source>
</evidence>
<feature type="disulfide bond" evidence="7">
    <location>
        <begin position="155"/>
        <end position="173"/>
    </location>
</feature>
<dbReference type="PANTHER" id="PTHR10559:SF18">
    <property type="entry name" value="TRANSCOBALAMIN II"/>
    <property type="match status" value="1"/>
</dbReference>
<dbReference type="CDD" id="cd00112">
    <property type="entry name" value="LDLa"/>
    <property type="match status" value="2"/>
</dbReference>
<feature type="binding site" evidence="5">
    <location>
        <begin position="549"/>
        <end position="551"/>
    </location>
    <ligand>
        <name>cyanocob(III)alamin</name>
        <dbReference type="ChEBI" id="CHEBI:17439"/>
    </ligand>
</feature>
<organism evidence="9 10">
    <name type="scientific">Larinioides sclopetarius</name>
    <dbReference type="NCBI Taxonomy" id="280406"/>
    <lineage>
        <taxon>Eukaryota</taxon>
        <taxon>Metazoa</taxon>
        <taxon>Ecdysozoa</taxon>
        <taxon>Arthropoda</taxon>
        <taxon>Chelicerata</taxon>
        <taxon>Arachnida</taxon>
        <taxon>Araneae</taxon>
        <taxon>Araneomorphae</taxon>
        <taxon>Entelegynae</taxon>
        <taxon>Araneoidea</taxon>
        <taxon>Araneidae</taxon>
        <taxon>Larinioides</taxon>
    </lineage>
</organism>
<dbReference type="GO" id="GO:0005615">
    <property type="term" value="C:extracellular space"/>
    <property type="evidence" value="ECO:0007669"/>
    <property type="project" value="TreeGrafter"/>
</dbReference>
<reference evidence="9 10" key="1">
    <citation type="submission" date="2024-04" db="EMBL/GenBank/DDBJ databases">
        <authorList>
            <person name="Rising A."/>
            <person name="Reimegard J."/>
            <person name="Sonavane S."/>
            <person name="Akerstrom W."/>
            <person name="Nylinder S."/>
            <person name="Hedman E."/>
            <person name="Kallberg Y."/>
        </authorList>
    </citation>
    <scope>NUCLEOTIDE SEQUENCE [LARGE SCALE GENOMIC DNA]</scope>
</reference>
<evidence type="ECO:0000256" key="3">
    <source>
        <dbReference type="ARBA" id="ARBA00022729"/>
    </source>
</evidence>
<dbReference type="PROSITE" id="PS50068">
    <property type="entry name" value="LDLRA_2"/>
    <property type="match status" value="2"/>
</dbReference>
<dbReference type="GO" id="GO:0015889">
    <property type="term" value="P:cobalamin transport"/>
    <property type="evidence" value="ECO:0007669"/>
    <property type="project" value="InterPro"/>
</dbReference>
<dbReference type="GO" id="GO:0031419">
    <property type="term" value="F:cobalamin binding"/>
    <property type="evidence" value="ECO:0007669"/>
    <property type="project" value="InterPro"/>
</dbReference>
<dbReference type="Pfam" id="PF01122">
    <property type="entry name" value="Cobalamin_bind"/>
    <property type="match status" value="1"/>
</dbReference>
<dbReference type="SUPFAM" id="SSF49854">
    <property type="entry name" value="Spermadhesin, CUB domain"/>
    <property type="match status" value="1"/>
</dbReference>
<dbReference type="InterPro" id="IPR051588">
    <property type="entry name" value="Cobalamin_Transport"/>
</dbReference>
<sequence length="882" mass="99323">MRGKHYLLLSSFSMEGIKIFALAFILCGFHFYTAQCQSCTIEKNVKGTIAVGESTSSRQKCWTIPVPSSHFIHLQLKNMYKSGLLCHQEYLKISIAGTSDVYQFCNSDTNRNPITAFDNVTVTHYVSAYNAKYTSFTLEYTIKTIECLNRNSFECDNNTCVPEDRVCDGVKDCKNGADEVGCETGVLSIKGVPESREEAVSWLKQKRTASWGWKENTPRAVVALYLASAATFNGTVLEEELMSKQTELKTAVALLRPSLTNSELSMFINALLVTCHSPRKFYGHNLVQRLKEQVEESGNFTHPLAYLTLCNANESWPARATDDLNSILSSNSEYHFVKDLQAMAITALSCEANRSKNIDNTTLGYPILTLYKKTIEHFIQLQAHDGSFGNVYTTALITQALLSSGQEHNKDWKLNATIKYLIKELNSSSVDFLTTNLILPILNGKSLMDISRVNCSANPRKHGEDPVSEINDYLGPKMRVRYSLYIGDEKDVIHTISLRVPENYTASEVMELAEVEDPKYKFEWKTTSGKMYVYEIANIANDPESGKFWLLYVGSANNSESLTHFTNDISSGASCIRVSGRSGTITNGKRAASHSKCWSISVPQHSRALIDMESFTADVDCDETGVTISLDNEDENYVFCSDSYMETLILNEDFTVTHRLYSSNYFKRSNFSLKYQIESPLCSQEDTYKCSDGTCLLQSQICDGTEQCSDGADEENCGNRRVIIHDLDISRINGIQWLKKKWSSASGWQENTHRGMTALFLARDKQLKNLNTEEKLMVKQLEVQTLLYLLRKDTYRITTNQLSMFVNALTASCQNPRNFYGYDLIKFLRNEVEVSSTITRPVAYLALCNAGETLPVNATKNLSSFLKINAEYPFLLGKLHFE</sequence>
<protein>
    <recommendedName>
        <fullName evidence="8">CUB domain-containing protein</fullName>
    </recommendedName>
</protein>
<name>A0AAV2C0F5_9ARAC</name>
<feature type="disulfide bond" evidence="6">
    <location>
        <begin position="310"/>
        <end position="350"/>
    </location>
</feature>
<evidence type="ECO:0000256" key="2">
    <source>
        <dbReference type="ARBA" id="ARBA00022525"/>
    </source>
</evidence>
<dbReference type="InterPro" id="IPR002157">
    <property type="entry name" value="Cbl-bd_prot"/>
</dbReference>
<dbReference type="AlphaFoldDB" id="A0AAV2C0F5"/>
<dbReference type="InterPro" id="IPR023415">
    <property type="entry name" value="LDLR_class-A_CS"/>
</dbReference>
<feature type="disulfide bond" evidence="7">
    <location>
        <begin position="690"/>
        <end position="708"/>
    </location>
</feature>
<proteinExistence type="predicted"/>
<dbReference type="SMART" id="SM00192">
    <property type="entry name" value="LDLa"/>
    <property type="match status" value="2"/>
</dbReference>
<evidence type="ECO:0000256" key="6">
    <source>
        <dbReference type="PIRSR" id="PIRSR602157-2"/>
    </source>
</evidence>
<evidence type="ECO:0000256" key="1">
    <source>
        <dbReference type="ARBA" id="ARBA00004613"/>
    </source>
</evidence>
<evidence type="ECO:0000259" key="8">
    <source>
        <dbReference type="PROSITE" id="PS01180"/>
    </source>
</evidence>
<dbReference type="Gene3D" id="2.60.120.290">
    <property type="entry name" value="Spermadhesin, CUB domain"/>
    <property type="match status" value="1"/>
</dbReference>
<evidence type="ECO:0000256" key="7">
    <source>
        <dbReference type="PROSITE-ProRule" id="PRU00124"/>
    </source>
</evidence>
<keyword evidence="2" id="KW-0964">Secreted</keyword>
<comment type="caution">
    <text evidence="7">Lacks conserved residue(s) required for the propagation of feature annotation.</text>
</comment>
<feature type="disulfide bond" evidence="7">
    <location>
        <begin position="167"/>
        <end position="182"/>
    </location>
</feature>
<dbReference type="InterPro" id="IPR000859">
    <property type="entry name" value="CUB_dom"/>
</dbReference>
<comment type="caution">
    <text evidence="9">The sequence shown here is derived from an EMBL/GenBank/DDBJ whole genome shotgun (WGS) entry which is preliminary data.</text>
</comment>
<dbReference type="Proteomes" id="UP001497382">
    <property type="component" value="Unassembled WGS sequence"/>
</dbReference>
<keyword evidence="4 6" id="KW-1015">Disulfide bond</keyword>
<feature type="disulfide bond" evidence="7">
    <location>
        <begin position="702"/>
        <end position="717"/>
    </location>
</feature>
<dbReference type="InterPro" id="IPR002172">
    <property type="entry name" value="LDrepeatLR_classA_rpt"/>
</dbReference>
<dbReference type="Gene3D" id="2.170.130.30">
    <property type="match status" value="1"/>
</dbReference>
<evidence type="ECO:0000256" key="5">
    <source>
        <dbReference type="PIRSR" id="PIRSR602157-1"/>
    </source>
</evidence>
<feature type="binding site" evidence="5">
    <location>
        <begin position="532"/>
        <end position="533"/>
    </location>
    <ligand>
        <name>cyanocob(III)alamin</name>
        <dbReference type="ChEBI" id="CHEBI:17439"/>
    </ligand>
</feature>
<evidence type="ECO:0000313" key="9">
    <source>
        <dbReference type="EMBL" id="CAL1302012.1"/>
    </source>
</evidence>
<dbReference type="SUPFAM" id="SSF57424">
    <property type="entry name" value="LDL receptor-like module"/>
    <property type="match status" value="2"/>
</dbReference>
<comment type="subcellular location">
    <subcellularLocation>
        <location evidence="1">Secreted</location>
    </subcellularLocation>
</comment>
<dbReference type="PROSITE" id="PS01209">
    <property type="entry name" value="LDLRA_1"/>
    <property type="match status" value="2"/>
</dbReference>
<dbReference type="PROSITE" id="PS01180">
    <property type="entry name" value="CUB"/>
    <property type="match status" value="1"/>
</dbReference>